<evidence type="ECO:0000259" key="16">
    <source>
        <dbReference type="Pfam" id="PF02563"/>
    </source>
</evidence>
<evidence type="ECO:0000313" key="19">
    <source>
        <dbReference type="Proteomes" id="UP000244335"/>
    </source>
</evidence>
<comment type="subcellular location">
    <subcellularLocation>
        <location evidence="1">Cell outer membrane</location>
        <topology evidence="1">Multi-pass membrane protein</topology>
    </subcellularLocation>
</comment>
<comment type="similarity">
    <text evidence="2">Belongs to the BexD/CtrA/VexA family.</text>
</comment>
<gene>
    <name evidence="18" type="ORF">DC430_22380</name>
</gene>
<proteinExistence type="inferred from homology"/>
<evidence type="ECO:0000256" key="15">
    <source>
        <dbReference type="SAM" id="MobiDB-lite"/>
    </source>
</evidence>
<evidence type="ECO:0000313" key="18">
    <source>
        <dbReference type="EMBL" id="PVE50139.1"/>
    </source>
</evidence>
<keyword evidence="8" id="KW-0625">Polysaccharide transport</keyword>
<dbReference type="EMBL" id="QDFR01000013">
    <property type="protein sequence ID" value="PVE50139.1"/>
    <property type="molecule type" value="Genomic_DNA"/>
</dbReference>
<keyword evidence="4" id="KW-1134">Transmembrane beta strand</keyword>
<comment type="caution">
    <text evidence="18">The sequence shown here is derived from an EMBL/GenBank/DDBJ whole genome shotgun (WGS) entry which is preliminary data.</text>
</comment>
<evidence type="ECO:0000256" key="11">
    <source>
        <dbReference type="ARBA" id="ARBA00023136"/>
    </source>
</evidence>
<evidence type="ECO:0000259" key="17">
    <source>
        <dbReference type="Pfam" id="PF22461"/>
    </source>
</evidence>
<dbReference type="Gene3D" id="3.10.560.10">
    <property type="entry name" value="Outer membrane lipoprotein wza domain like"/>
    <property type="match status" value="2"/>
</dbReference>
<dbReference type="AlphaFoldDB" id="A0AA92H761"/>
<feature type="domain" description="Polysaccharide export protein N-terminal" evidence="16">
    <location>
        <begin position="139"/>
        <end position="229"/>
    </location>
</feature>
<dbReference type="GO" id="GO:0015159">
    <property type="term" value="F:polysaccharide transmembrane transporter activity"/>
    <property type="evidence" value="ECO:0007669"/>
    <property type="project" value="InterPro"/>
</dbReference>
<keyword evidence="14" id="KW-0449">Lipoprotein</keyword>
<keyword evidence="10" id="KW-0626">Porin</keyword>
<evidence type="ECO:0000256" key="4">
    <source>
        <dbReference type="ARBA" id="ARBA00022452"/>
    </source>
</evidence>
<keyword evidence="9" id="KW-0406">Ion transport</keyword>
<evidence type="ECO:0000256" key="5">
    <source>
        <dbReference type="ARBA" id="ARBA00022597"/>
    </source>
</evidence>
<accession>A0AA92H761</accession>
<evidence type="ECO:0000256" key="14">
    <source>
        <dbReference type="ARBA" id="ARBA00023288"/>
    </source>
</evidence>
<dbReference type="Gene3D" id="3.30.1950.10">
    <property type="entry name" value="wza like domain"/>
    <property type="match status" value="1"/>
</dbReference>
<evidence type="ECO:0000256" key="7">
    <source>
        <dbReference type="ARBA" id="ARBA00022729"/>
    </source>
</evidence>
<evidence type="ECO:0000256" key="8">
    <source>
        <dbReference type="ARBA" id="ARBA00023047"/>
    </source>
</evidence>
<keyword evidence="13" id="KW-0998">Cell outer membrane</keyword>
<keyword evidence="3" id="KW-0813">Transport</keyword>
<feature type="domain" description="SLBB" evidence="17">
    <location>
        <begin position="235"/>
        <end position="310"/>
    </location>
</feature>
<dbReference type="GO" id="GO:0015288">
    <property type="term" value="F:porin activity"/>
    <property type="evidence" value="ECO:0007669"/>
    <property type="project" value="UniProtKB-KW"/>
</dbReference>
<evidence type="ECO:0000256" key="9">
    <source>
        <dbReference type="ARBA" id="ARBA00023065"/>
    </source>
</evidence>
<evidence type="ECO:0000256" key="12">
    <source>
        <dbReference type="ARBA" id="ARBA00023139"/>
    </source>
</evidence>
<dbReference type="InterPro" id="IPR003715">
    <property type="entry name" value="Poly_export_N"/>
</dbReference>
<sequence length="457" mass="48842">MSTRRKKSPDTAFHTIPSGDRSLRAIDPFSSSSATHLNGTDPPRLAAPGQLNDRSFRMKRRQFCYSVLSLVGVSSCSSLPGSGPGARDVASKATASLRETATSAFKYVSVDLTQQVLAVLGDPGPGSFLRSFGKGRSGPPELMVGVGDTVSITIFESQSGGLFVPNDAGSRPGNYVTLPSQTVDQKGYISIPYAGAVLAKGRTLGVIQADIVKRLSSRAIEPQVVISVTSQASNEVTVIGQVGSPGKLNINSGGDRVLDILSRAGGITNAGYETFVTLQRRGTKATIYFLNLVDDSKENIYVAPDDTLYVYQEQRSFTAFGASGNSGQFKFEQEHVLLSDAVGKAGGLLDSQADPGQVLLYRLEHRANLEKMKVNLSAFAPDVLEVPTIYRANFRDPSSFFVAKKFFVHDRDVLYVTNADQVELFKFLTLITGIVGAAASTAADAATTRNAGRYLSQ</sequence>
<protein>
    <submittedName>
        <fullName evidence="18">Sugar ABC transporter substrate-binding protein</fullName>
    </submittedName>
</protein>
<dbReference type="PANTHER" id="PTHR33619:SF3">
    <property type="entry name" value="POLYSACCHARIDE EXPORT PROTEIN GFCE-RELATED"/>
    <property type="match status" value="1"/>
</dbReference>
<reference evidence="18 19" key="1">
    <citation type="submission" date="2018-04" db="EMBL/GenBank/DDBJ databases">
        <authorList>
            <person name="Hagen T."/>
        </authorList>
    </citation>
    <scope>NUCLEOTIDE SEQUENCE [LARGE SCALE GENOMIC DNA]</scope>
    <source>
        <strain evidence="18 19">TPD7009</strain>
    </source>
</reference>
<keyword evidence="7" id="KW-0732">Signal</keyword>
<evidence type="ECO:0000256" key="13">
    <source>
        <dbReference type="ARBA" id="ARBA00023237"/>
    </source>
</evidence>
<feature type="region of interest" description="Disordered" evidence="15">
    <location>
        <begin position="1"/>
        <end position="49"/>
    </location>
</feature>
<dbReference type="GO" id="GO:0006811">
    <property type="term" value="P:monoatomic ion transport"/>
    <property type="evidence" value="ECO:0007669"/>
    <property type="project" value="UniProtKB-KW"/>
</dbReference>
<dbReference type="InterPro" id="IPR054765">
    <property type="entry name" value="SLBB_dom"/>
</dbReference>
<evidence type="ECO:0000256" key="2">
    <source>
        <dbReference type="ARBA" id="ARBA00009450"/>
    </source>
</evidence>
<organism evidence="18 19">
    <name type="scientific">Rhizobium rhizogenes</name>
    <name type="common">Agrobacterium rhizogenes</name>
    <dbReference type="NCBI Taxonomy" id="359"/>
    <lineage>
        <taxon>Bacteria</taxon>
        <taxon>Pseudomonadati</taxon>
        <taxon>Pseudomonadota</taxon>
        <taxon>Alphaproteobacteria</taxon>
        <taxon>Hyphomicrobiales</taxon>
        <taxon>Rhizobiaceae</taxon>
        <taxon>Rhizobium/Agrobacterium group</taxon>
        <taxon>Rhizobium</taxon>
    </lineage>
</organism>
<dbReference type="GO" id="GO:0009279">
    <property type="term" value="C:cell outer membrane"/>
    <property type="evidence" value="ECO:0007669"/>
    <property type="project" value="UniProtKB-SubCell"/>
</dbReference>
<name>A0AA92H761_RHIRH</name>
<keyword evidence="12" id="KW-0564">Palmitate</keyword>
<dbReference type="InterPro" id="IPR049712">
    <property type="entry name" value="Poly_export"/>
</dbReference>
<evidence type="ECO:0000256" key="6">
    <source>
        <dbReference type="ARBA" id="ARBA00022692"/>
    </source>
</evidence>
<feature type="compositionally biased region" description="Polar residues" evidence="15">
    <location>
        <begin position="29"/>
        <end position="38"/>
    </location>
</feature>
<dbReference type="Proteomes" id="UP000244335">
    <property type="component" value="Unassembled WGS sequence"/>
</dbReference>
<keyword evidence="11" id="KW-0472">Membrane</keyword>
<dbReference type="PANTHER" id="PTHR33619">
    <property type="entry name" value="POLYSACCHARIDE EXPORT PROTEIN GFCE-RELATED"/>
    <property type="match status" value="1"/>
</dbReference>
<evidence type="ECO:0000256" key="10">
    <source>
        <dbReference type="ARBA" id="ARBA00023114"/>
    </source>
</evidence>
<evidence type="ECO:0000256" key="3">
    <source>
        <dbReference type="ARBA" id="ARBA00022448"/>
    </source>
</evidence>
<evidence type="ECO:0000256" key="1">
    <source>
        <dbReference type="ARBA" id="ARBA00004571"/>
    </source>
</evidence>
<dbReference type="Pfam" id="PF22461">
    <property type="entry name" value="SLBB_2"/>
    <property type="match status" value="1"/>
</dbReference>
<keyword evidence="6" id="KW-0812">Transmembrane</keyword>
<dbReference type="Pfam" id="PF02563">
    <property type="entry name" value="Poly_export"/>
    <property type="match status" value="1"/>
</dbReference>
<keyword evidence="5" id="KW-0762">Sugar transport</keyword>
<dbReference type="GO" id="GO:0046930">
    <property type="term" value="C:pore complex"/>
    <property type="evidence" value="ECO:0007669"/>
    <property type="project" value="UniProtKB-KW"/>
</dbReference>